<gene>
    <name evidence="3" type="ORF">BW685_05625</name>
</gene>
<dbReference type="GO" id="GO:0003676">
    <property type="term" value="F:nucleic acid binding"/>
    <property type="evidence" value="ECO:0007669"/>
    <property type="project" value="InterPro"/>
</dbReference>
<dbReference type="Pfam" id="PF06250">
    <property type="entry name" value="YhcG_C"/>
    <property type="match status" value="1"/>
</dbReference>
<dbReference type="RefSeq" id="WP_076475220.1">
    <property type="nucleotide sequence ID" value="NZ_MTJZ01000006.1"/>
</dbReference>
<dbReference type="InterPro" id="IPR041527">
    <property type="entry name" value="YhcG_N"/>
</dbReference>
<dbReference type="EMBL" id="MTJZ01000006">
    <property type="protein sequence ID" value="OMG74425.1"/>
    <property type="molecule type" value="Genomic_DNA"/>
</dbReference>
<dbReference type="Gene3D" id="3.40.1350.10">
    <property type="match status" value="1"/>
</dbReference>
<reference evidence="3 4" key="1">
    <citation type="submission" date="2017-01" db="EMBL/GenBank/DDBJ databases">
        <title>Phylogeographic, genomic and meropenem susceptibility analysis of Burkholderia ubonensis.</title>
        <authorList>
            <person name="Price E.P."/>
            <person name="Sarovich D.S."/>
            <person name="Webb J.R."/>
            <person name="Hall C.M."/>
            <person name="Sahl J.W."/>
            <person name="Kaestli M."/>
            <person name="Mayo M."/>
            <person name="Harrington G."/>
            <person name="Baker A.L."/>
            <person name="Sidak-Loftis L.C."/>
            <person name="Lummis M."/>
            <person name="Schupp J.M."/>
            <person name="Gillece J.D."/>
            <person name="Tuanyok A."/>
            <person name="Warner J."/>
            <person name="Busch J.D."/>
            <person name="Keim P."/>
            <person name="Currie B.J."/>
            <person name="Wagner D.M."/>
        </authorList>
    </citation>
    <scope>NUCLEOTIDE SEQUENCE [LARGE SCALE GENOMIC DNA]</scope>
    <source>
        <strain evidence="3 4">A21</strain>
    </source>
</reference>
<evidence type="ECO:0000313" key="4">
    <source>
        <dbReference type="Proteomes" id="UP000187194"/>
    </source>
</evidence>
<dbReference type="Proteomes" id="UP000187194">
    <property type="component" value="Unassembled WGS sequence"/>
</dbReference>
<evidence type="ECO:0000313" key="3">
    <source>
        <dbReference type="EMBL" id="OMG74425.1"/>
    </source>
</evidence>
<sequence>MTRRRVSVASPVAPQALLGDIRALIEAARQRTASAVNSELTMLYWRIGQLIHTQVLAGKRADYGEEVLPTLAAQLTKDYGGSFAVKNLRRMVQFAATFPDERIVVSLIRQLSWTHFVALVPLKDPRQRDYYAQMASAERWSVRTLRERIDSMLYERTALSRKPDALIAEELATMRNAQRMSPSLIMRDPYILDFLGLRDTWQEGDLETAIIREMESFLLELSAGFTFVARQKRIQIDDEDFHLDLLFYNRKLRRLVAVELKVGEFKAAYKGQMELYLRWLDRHEREADEASPLGIILCTGKKSEQIELLELDKSGIHVAEYLTALPPRAVLTERLQQATQRAQLQIRQRSTAENES</sequence>
<organism evidence="3 4">
    <name type="scientific">Burkholderia ubonensis</name>
    <dbReference type="NCBI Taxonomy" id="101571"/>
    <lineage>
        <taxon>Bacteria</taxon>
        <taxon>Pseudomonadati</taxon>
        <taxon>Pseudomonadota</taxon>
        <taxon>Betaproteobacteria</taxon>
        <taxon>Burkholderiales</taxon>
        <taxon>Burkholderiaceae</taxon>
        <taxon>Burkholderia</taxon>
        <taxon>Burkholderia cepacia complex</taxon>
    </lineage>
</organism>
<proteinExistence type="predicted"/>
<evidence type="ECO:0000259" key="2">
    <source>
        <dbReference type="Pfam" id="PF17761"/>
    </source>
</evidence>
<evidence type="ECO:0000259" key="1">
    <source>
        <dbReference type="Pfam" id="PF06250"/>
    </source>
</evidence>
<dbReference type="Pfam" id="PF17761">
    <property type="entry name" value="DUF1016_N"/>
    <property type="match status" value="1"/>
</dbReference>
<dbReference type="AlphaFoldDB" id="A0A1R1JGB7"/>
<dbReference type="PANTHER" id="PTHR30547:SF5">
    <property type="entry name" value="NUCLEASE YHCG-RELATED"/>
    <property type="match status" value="1"/>
</dbReference>
<protein>
    <recommendedName>
        <fullName evidence="5">DUF1016 domain-containing protein</fullName>
    </recommendedName>
</protein>
<evidence type="ECO:0008006" key="5">
    <source>
        <dbReference type="Google" id="ProtNLM"/>
    </source>
</evidence>
<name>A0A1R1JGB7_9BURK</name>
<dbReference type="InterPro" id="IPR053148">
    <property type="entry name" value="PD-DEXK-like_domain"/>
</dbReference>
<comment type="caution">
    <text evidence="3">The sequence shown here is derived from an EMBL/GenBank/DDBJ whole genome shotgun (WGS) entry which is preliminary data.</text>
</comment>
<dbReference type="PANTHER" id="PTHR30547">
    <property type="entry name" value="UNCHARACTERIZED PROTEIN YHCG-RELATED"/>
    <property type="match status" value="1"/>
</dbReference>
<dbReference type="InterPro" id="IPR011856">
    <property type="entry name" value="tRNA_endonuc-like_dom_sf"/>
</dbReference>
<dbReference type="InterPro" id="IPR009362">
    <property type="entry name" value="YhcG_C"/>
</dbReference>
<feature type="domain" description="YhcG N-terminal" evidence="2">
    <location>
        <begin position="20"/>
        <end position="156"/>
    </location>
</feature>
<feature type="domain" description="YhcG PDDEXK nuclease" evidence="1">
    <location>
        <begin position="185"/>
        <end position="329"/>
    </location>
</feature>
<accession>A0A1R1JGB7</accession>